<proteinExistence type="predicted"/>
<dbReference type="Proteomes" id="UP001626550">
    <property type="component" value="Unassembled WGS sequence"/>
</dbReference>
<gene>
    <name evidence="9" type="ORF">Ciccas_001740</name>
</gene>
<accession>A0ABD2QJ69</accession>
<keyword evidence="10" id="KW-1185">Reference proteome</keyword>
<dbReference type="InterPro" id="IPR001024">
    <property type="entry name" value="PLAT/LH2_dom"/>
</dbReference>
<evidence type="ECO:0000256" key="6">
    <source>
        <dbReference type="PROSITE-ProRule" id="PRU00152"/>
    </source>
</evidence>
<keyword evidence="4" id="KW-0677">Repeat</keyword>
<dbReference type="SMART" id="SM00537">
    <property type="entry name" value="DCX"/>
    <property type="match status" value="1"/>
</dbReference>
<dbReference type="InterPro" id="IPR003533">
    <property type="entry name" value="Doublecortin_dom"/>
</dbReference>
<evidence type="ECO:0000259" key="7">
    <source>
        <dbReference type="PROSITE" id="PS50095"/>
    </source>
</evidence>
<dbReference type="InterPro" id="IPR036392">
    <property type="entry name" value="PLAT/LH2_dom_sf"/>
</dbReference>
<dbReference type="Pfam" id="PF03607">
    <property type="entry name" value="DCX"/>
    <property type="match status" value="2"/>
</dbReference>
<dbReference type="PANTHER" id="PTHR23005">
    <property type="entry name" value="RETINITIS PIGMENTOSA 1 PROTEIN"/>
    <property type="match status" value="1"/>
</dbReference>
<evidence type="ECO:0000313" key="9">
    <source>
        <dbReference type="EMBL" id="KAL3319589.1"/>
    </source>
</evidence>
<dbReference type="GO" id="GO:0005737">
    <property type="term" value="C:cytoplasm"/>
    <property type="evidence" value="ECO:0007669"/>
    <property type="project" value="UniProtKB-SubCell"/>
</dbReference>
<dbReference type="PANTHER" id="PTHR23005:SF5">
    <property type="entry name" value="NUP637, PUTATIVE-RELATED"/>
    <property type="match status" value="1"/>
</dbReference>
<feature type="domain" description="Doublecortin" evidence="8">
    <location>
        <begin position="178"/>
        <end position="258"/>
    </location>
</feature>
<comment type="caution">
    <text evidence="6">Lacks conserved residue(s) required for the propagation of feature annotation.</text>
</comment>
<evidence type="ECO:0000313" key="10">
    <source>
        <dbReference type="Proteomes" id="UP001626550"/>
    </source>
</evidence>
<evidence type="ECO:0000256" key="5">
    <source>
        <dbReference type="ARBA" id="ARBA00023273"/>
    </source>
</evidence>
<evidence type="ECO:0000259" key="8">
    <source>
        <dbReference type="PROSITE" id="PS50309"/>
    </source>
</evidence>
<organism evidence="9 10">
    <name type="scientific">Cichlidogyrus casuarinus</name>
    <dbReference type="NCBI Taxonomy" id="1844966"/>
    <lineage>
        <taxon>Eukaryota</taxon>
        <taxon>Metazoa</taxon>
        <taxon>Spiralia</taxon>
        <taxon>Lophotrochozoa</taxon>
        <taxon>Platyhelminthes</taxon>
        <taxon>Monogenea</taxon>
        <taxon>Monopisthocotylea</taxon>
        <taxon>Dactylogyridea</taxon>
        <taxon>Ancyrocephalidae</taxon>
        <taxon>Cichlidogyrus</taxon>
    </lineage>
</organism>
<dbReference type="Gene3D" id="3.10.20.230">
    <property type="entry name" value="Doublecortin domain"/>
    <property type="match status" value="2"/>
</dbReference>
<feature type="domain" description="PLAT" evidence="7">
    <location>
        <begin position="336"/>
        <end position="492"/>
    </location>
</feature>
<dbReference type="Gene3D" id="2.60.60.20">
    <property type="entry name" value="PLAT/LH2 domain"/>
    <property type="match status" value="1"/>
</dbReference>
<comment type="caution">
    <text evidence="9">The sequence shown here is derived from an EMBL/GenBank/DDBJ whole genome shotgun (WGS) entry which is preliminary data.</text>
</comment>
<feature type="domain" description="Doublecortin" evidence="8">
    <location>
        <begin position="1"/>
        <end position="88"/>
    </location>
</feature>
<protein>
    <submittedName>
        <fullName evidence="9">Uncharacterized protein</fullName>
    </submittedName>
</protein>
<dbReference type="SUPFAM" id="SSF89837">
    <property type="entry name" value="Doublecortin (DC)"/>
    <property type="match status" value="2"/>
</dbReference>
<dbReference type="EMBL" id="JBJKFK010000121">
    <property type="protein sequence ID" value="KAL3319589.1"/>
    <property type="molecule type" value="Genomic_DNA"/>
</dbReference>
<dbReference type="AlphaFoldDB" id="A0ABD2QJ69"/>
<dbReference type="PROSITE" id="PS50095">
    <property type="entry name" value="PLAT"/>
    <property type="match status" value="1"/>
</dbReference>
<name>A0ABD2QJ69_9PLAT</name>
<evidence type="ECO:0000256" key="1">
    <source>
        <dbReference type="ARBA" id="ARBA00004316"/>
    </source>
</evidence>
<evidence type="ECO:0000256" key="2">
    <source>
        <dbReference type="ARBA" id="ARBA00004496"/>
    </source>
</evidence>
<dbReference type="SUPFAM" id="SSF49723">
    <property type="entry name" value="Lipase/lipooxygenase domain (PLAT/LH2 domain)"/>
    <property type="match status" value="1"/>
</dbReference>
<evidence type="ECO:0000256" key="4">
    <source>
        <dbReference type="ARBA" id="ARBA00022737"/>
    </source>
</evidence>
<comment type="subcellular location">
    <subcellularLocation>
        <location evidence="1">Cell projection</location>
    </subcellularLocation>
    <subcellularLocation>
        <location evidence="2">Cytoplasm</location>
    </subcellularLocation>
</comment>
<reference evidence="9 10" key="1">
    <citation type="submission" date="2024-11" db="EMBL/GenBank/DDBJ databases">
        <title>Adaptive evolution of stress response genes in parasites aligns with host niche diversity.</title>
        <authorList>
            <person name="Hahn C."/>
            <person name="Resl P."/>
        </authorList>
    </citation>
    <scope>NUCLEOTIDE SEQUENCE [LARGE SCALE GENOMIC DNA]</scope>
    <source>
        <strain evidence="9">EGGRZ-B1_66</strain>
        <tissue evidence="9">Body</tissue>
    </source>
</reference>
<evidence type="ECO:0000256" key="3">
    <source>
        <dbReference type="ARBA" id="ARBA00022490"/>
    </source>
</evidence>
<keyword evidence="5" id="KW-0966">Cell projection</keyword>
<sequence>MYEKGQKRNETKTLYFVCDVHNNRNKIRIVINERSHRTLETFYNELTDRFPELPFGVRFIYEISDQLIKIENLSQFVNNGQYLCSDREYNIHKRVQSLDRNKLLSLTPPQPHWAYEKPASGRKLQIYSLRRSPFLNAGDQGFETSTNGSSASSSGQKLPKLIPNLPTDNFKLNLKEKKKIYVQKNGVPASRRPIILRRRFLLSFDHLLEDLSDEFRFPIQKICSFNGFPVKNVEDLFLSEESDFILCGFERVRLPRIAGASSEPHIPWLRDNRYKGIQNGSETSGGDNSGPITHRNITYRGRKRQISKFRIVSNQEYSGSNAVSTNFSKHSLGTITQYEIWMVNGDGDGRDKGPPAEQCTSGIFITIYGRNGRSEEIELRSVFLDLEDDLQRNASNSWRLELMEYFGAQRHETPFNPGYMDSFIIDVGEIGQVIKIRLRSDGIGVHAHLFVADIFMIPMDGMHFGDREVIHIAANSWLSTDHLDHELMREFALPRTRHCLSFECVYLGKLTSLAMEIVEIDPESISRDFNFEFIQISIDAPDYAPLMSSFNQLLDQFAIPRDSGLFKPESDLRARSTSFTLYPCKMELFSQTQNEKQREALRWKLLAAEQAGLVLFDWETGKRTDTQLMMDTTGKISQISKSDNLWPRMTTTFKVTFFAESQASIEGVIKQEHDQVSHTGLFLAPLQNPSNETVTGLKGKLGECFFSVHLKGTLRHGNVICLMTSESQCVGKSPKSGEVEGSLEESKKHLFIVHKIKRRVRMFELKSEPGTYLRFSSTGFPDLEGTGGEQCEFIVHRVKTLGFLCLESCHDTGNFLYIQENGQLIFKNYTNSDFLGSIADNFRFFVKCTQVKPPPVECSDLETSSSTIAEVYSVEVRPDNNPGVESNYKLDRTLDYDSDVLSNETTHSLNTIGRDYYKGNEIICVSVTFSPLDTDWKVTVAKFRFGTGVSTPETLKLVLFVYGLKGSSGPMPLVLNSVNPDNGVDLVFQAEMPDIRPIFKSRLEIPGRFDCSLQTIKIQNQIDDESYWFDFRQCIFSPQSDKHETLVQVKDPLSQKTDTVEKHGLPTPDPLNEMPGAFRAMKNTYKISVLFDVDEISEYDLENFNPYVNLYGTFGDTGDRFIQAKFLQTLLTGKGLTVSPVLPD</sequence>
<dbReference type="GO" id="GO:0042995">
    <property type="term" value="C:cell projection"/>
    <property type="evidence" value="ECO:0007669"/>
    <property type="project" value="UniProtKB-SubCell"/>
</dbReference>
<dbReference type="PROSITE" id="PS50309">
    <property type="entry name" value="DC"/>
    <property type="match status" value="2"/>
</dbReference>
<dbReference type="InterPro" id="IPR036572">
    <property type="entry name" value="Doublecortin_dom_sf"/>
</dbReference>
<keyword evidence="3" id="KW-0963">Cytoplasm</keyword>